<reference evidence="10" key="2">
    <citation type="submission" date="2023-11" db="UniProtKB">
        <authorList>
            <consortium name="WormBaseParasite"/>
        </authorList>
    </citation>
    <scope>IDENTIFICATION</scope>
</reference>
<keyword evidence="2 7" id="KW-0808">Transferase</keyword>
<evidence type="ECO:0000259" key="8">
    <source>
        <dbReference type="Pfam" id="PF01529"/>
    </source>
</evidence>
<feature type="transmembrane region" description="Helical" evidence="7">
    <location>
        <begin position="278"/>
        <end position="299"/>
    </location>
</feature>
<feature type="transmembrane region" description="Helical" evidence="7">
    <location>
        <begin position="79"/>
        <end position="98"/>
    </location>
</feature>
<organism evidence="9 10">
    <name type="scientific">Trichobilharzia regenti</name>
    <name type="common">Nasal bird schistosome</name>
    <dbReference type="NCBI Taxonomy" id="157069"/>
    <lineage>
        <taxon>Eukaryota</taxon>
        <taxon>Metazoa</taxon>
        <taxon>Spiralia</taxon>
        <taxon>Lophotrochozoa</taxon>
        <taxon>Platyhelminthes</taxon>
        <taxon>Trematoda</taxon>
        <taxon>Digenea</taxon>
        <taxon>Strigeidida</taxon>
        <taxon>Schistosomatoidea</taxon>
        <taxon>Schistosomatidae</taxon>
        <taxon>Trichobilharzia</taxon>
    </lineage>
</organism>
<evidence type="ECO:0000256" key="4">
    <source>
        <dbReference type="ARBA" id="ARBA00022989"/>
    </source>
</evidence>
<feature type="transmembrane region" description="Helical" evidence="7">
    <location>
        <begin position="218"/>
        <end position="237"/>
    </location>
</feature>
<name>A0AA85K624_TRIRE</name>
<dbReference type="GO" id="GO:0016020">
    <property type="term" value="C:membrane"/>
    <property type="evidence" value="ECO:0007669"/>
    <property type="project" value="UniProtKB-SubCell"/>
</dbReference>
<proteinExistence type="inferred from homology"/>
<accession>A0AA85K624</accession>
<dbReference type="WBParaSite" id="TREG1_72760.1">
    <property type="protein sequence ID" value="TREG1_72760.1"/>
    <property type="gene ID" value="TREG1_72760"/>
</dbReference>
<dbReference type="Pfam" id="PF01529">
    <property type="entry name" value="DHHC"/>
    <property type="match status" value="1"/>
</dbReference>
<dbReference type="Proteomes" id="UP000050795">
    <property type="component" value="Unassembled WGS sequence"/>
</dbReference>
<sequence>MRFLRDYIYLIKLLIRFYAPDLFTIKPDRKFIHQSSIITGCIIWLFELISNIYTTVVLEPILNCFSLYLGGRKNFGRTLVALVLTYLCLIISLLYIYLIPRRLSILYSCYVYFEYNSLKCSAYCEGFWLILHFVCSHLLIINVYFHYLCAIFINPGTVPNILPSNHLNHSYNTVCTRCFITRPMRAHHCVVCKKCILRMDHHCPWTANCIGLYTHRHFYLVLIYMSIGGIYLLTVGWSDFKSYLTEEKQHQVNATAQHSLSESNKFMHIPWKEFFNQLFKACFNFGFIAIPLVCALCTWHTRLISTGETSIDRHINAKFARVLKERGVLYRNPHDFGLFLNWVKFLGLIDKCDADFVQKKESFQLYTFLCKRFISRVLLPSFHPPYDDGFMYELNLPTAESVIQSLAESGMS</sequence>
<comment type="catalytic activity">
    <reaction evidence="7">
        <text>L-cysteinyl-[protein] + hexadecanoyl-CoA = S-hexadecanoyl-L-cysteinyl-[protein] + CoA</text>
        <dbReference type="Rhea" id="RHEA:36683"/>
        <dbReference type="Rhea" id="RHEA-COMP:10131"/>
        <dbReference type="Rhea" id="RHEA-COMP:11032"/>
        <dbReference type="ChEBI" id="CHEBI:29950"/>
        <dbReference type="ChEBI" id="CHEBI:57287"/>
        <dbReference type="ChEBI" id="CHEBI:57379"/>
        <dbReference type="ChEBI" id="CHEBI:74151"/>
        <dbReference type="EC" id="2.3.1.225"/>
    </reaction>
</comment>
<evidence type="ECO:0000256" key="5">
    <source>
        <dbReference type="ARBA" id="ARBA00023136"/>
    </source>
</evidence>
<keyword evidence="4 7" id="KW-1133">Transmembrane helix</keyword>
<evidence type="ECO:0000256" key="2">
    <source>
        <dbReference type="ARBA" id="ARBA00022679"/>
    </source>
</evidence>
<comment type="similarity">
    <text evidence="7">Belongs to the DHHC palmitoyltransferase family.</text>
</comment>
<keyword evidence="9" id="KW-1185">Reference proteome</keyword>
<comment type="subcellular location">
    <subcellularLocation>
        <location evidence="1">Membrane</location>
        <topology evidence="1">Multi-pass membrane protein</topology>
    </subcellularLocation>
</comment>
<protein>
    <recommendedName>
        <fullName evidence="7">Palmitoyltransferase</fullName>
        <ecNumber evidence="7">2.3.1.225</ecNumber>
    </recommendedName>
</protein>
<reference evidence="9" key="1">
    <citation type="submission" date="2022-06" db="EMBL/GenBank/DDBJ databases">
        <authorList>
            <person name="Berger JAMES D."/>
            <person name="Berger JAMES D."/>
        </authorList>
    </citation>
    <scope>NUCLEOTIDE SEQUENCE [LARGE SCALE GENOMIC DNA]</scope>
</reference>
<dbReference type="InterPro" id="IPR039859">
    <property type="entry name" value="PFA4/ZDH16/20/ERF2-like"/>
</dbReference>
<evidence type="ECO:0000256" key="1">
    <source>
        <dbReference type="ARBA" id="ARBA00004141"/>
    </source>
</evidence>
<feature type="domain" description="Palmitoyltransferase DHHC" evidence="8">
    <location>
        <begin position="171"/>
        <end position="313"/>
    </location>
</feature>
<dbReference type="PROSITE" id="PS50216">
    <property type="entry name" value="DHHC"/>
    <property type="match status" value="1"/>
</dbReference>
<dbReference type="EC" id="2.3.1.225" evidence="7"/>
<dbReference type="PANTHER" id="PTHR12246">
    <property type="entry name" value="PALMITOYLTRANSFERASE ZDHHC16"/>
    <property type="match status" value="1"/>
</dbReference>
<evidence type="ECO:0000256" key="3">
    <source>
        <dbReference type="ARBA" id="ARBA00022692"/>
    </source>
</evidence>
<evidence type="ECO:0000313" key="10">
    <source>
        <dbReference type="WBParaSite" id="TREG1_72760.1"/>
    </source>
</evidence>
<dbReference type="GO" id="GO:0019706">
    <property type="term" value="F:protein-cysteine S-palmitoyltransferase activity"/>
    <property type="evidence" value="ECO:0007669"/>
    <property type="project" value="UniProtKB-EC"/>
</dbReference>
<keyword evidence="6 7" id="KW-0012">Acyltransferase</keyword>
<evidence type="ECO:0000256" key="7">
    <source>
        <dbReference type="RuleBase" id="RU079119"/>
    </source>
</evidence>
<evidence type="ECO:0000256" key="6">
    <source>
        <dbReference type="ARBA" id="ARBA00023315"/>
    </source>
</evidence>
<feature type="transmembrane region" description="Helical" evidence="7">
    <location>
        <begin position="37"/>
        <end position="58"/>
    </location>
</feature>
<comment type="domain">
    <text evidence="7">The DHHC domain is required for palmitoyltransferase activity.</text>
</comment>
<keyword evidence="5 7" id="KW-0472">Membrane</keyword>
<keyword evidence="3 7" id="KW-0812">Transmembrane</keyword>
<evidence type="ECO:0000313" key="9">
    <source>
        <dbReference type="Proteomes" id="UP000050795"/>
    </source>
</evidence>
<dbReference type="AlphaFoldDB" id="A0AA85K624"/>
<dbReference type="InterPro" id="IPR001594">
    <property type="entry name" value="Palmitoyltrfase_DHHC"/>
</dbReference>